<feature type="compositionally biased region" description="Basic and acidic residues" evidence="6">
    <location>
        <begin position="1"/>
        <end position="10"/>
    </location>
</feature>
<feature type="transmembrane region" description="Helical" evidence="7">
    <location>
        <begin position="218"/>
        <end position="239"/>
    </location>
</feature>
<dbReference type="Pfam" id="PF00702">
    <property type="entry name" value="Hydrolase"/>
    <property type="match status" value="1"/>
</dbReference>
<feature type="transmembrane region" description="Helical" evidence="7">
    <location>
        <begin position="71"/>
        <end position="89"/>
    </location>
</feature>
<feature type="transmembrane region" description="Helical" evidence="7">
    <location>
        <begin position="783"/>
        <end position="804"/>
    </location>
</feature>
<feature type="transmembrane region" description="Helical" evidence="7">
    <location>
        <begin position="43"/>
        <end position="65"/>
    </location>
</feature>
<dbReference type="PANTHER" id="PTHR42861">
    <property type="entry name" value="CALCIUM-TRANSPORTING ATPASE"/>
    <property type="match status" value="1"/>
</dbReference>
<feature type="transmembrane region" description="Helical" evidence="7">
    <location>
        <begin position="624"/>
        <end position="644"/>
    </location>
</feature>
<dbReference type="PROSITE" id="PS00154">
    <property type="entry name" value="ATPASE_E1_E2"/>
    <property type="match status" value="1"/>
</dbReference>
<feature type="transmembrane region" description="Helical" evidence="7">
    <location>
        <begin position="688"/>
        <end position="710"/>
    </location>
</feature>
<comment type="caution">
    <text evidence="9">The sequence shown here is derived from an EMBL/GenBank/DDBJ whole genome shotgun (WGS) entry which is preliminary data.</text>
</comment>
<dbReference type="Gene3D" id="3.40.50.1000">
    <property type="entry name" value="HAD superfamily/HAD-like"/>
    <property type="match status" value="1"/>
</dbReference>
<dbReference type="PRINTS" id="PR00120">
    <property type="entry name" value="HATPASE"/>
</dbReference>
<dbReference type="AlphaFoldDB" id="A0A840IEF1"/>
<dbReference type="InterPro" id="IPR023299">
    <property type="entry name" value="ATPase_P-typ_cyto_dom_N"/>
</dbReference>
<evidence type="ECO:0000256" key="4">
    <source>
        <dbReference type="ARBA" id="ARBA00022989"/>
    </source>
</evidence>
<evidence type="ECO:0000256" key="1">
    <source>
        <dbReference type="ARBA" id="ARBA00004651"/>
    </source>
</evidence>
<feature type="compositionally biased region" description="Basic and acidic residues" evidence="6">
    <location>
        <begin position="19"/>
        <end position="29"/>
    </location>
</feature>
<evidence type="ECO:0000256" key="3">
    <source>
        <dbReference type="ARBA" id="ARBA00022967"/>
    </source>
</evidence>
<feature type="compositionally biased region" description="Basic and acidic residues" evidence="6">
    <location>
        <begin position="408"/>
        <end position="421"/>
    </location>
</feature>
<keyword evidence="5 7" id="KW-0472">Membrane</keyword>
<dbReference type="RefSeq" id="WP_183341884.1">
    <property type="nucleotide sequence ID" value="NZ_JACHNU010000002.1"/>
</dbReference>
<dbReference type="GO" id="GO:0005886">
    <property type="term" value="C:plasma membrane"/>
    <property type="evidence" value="ECO:0007669"/>
    <property type="project" value="UniProtKB-SubCell"/>
</dbReference>
<name>A0A840IEF1_9ACTN</name>
<feature type="transmembrane region" description="Helical" evidence="7">
    <location>
        <begin position="656"/>
        <end position="676"/>
    </location>
</feature>
<dbReference type="InterPro" id="IPR023298">
    <property type="entry name" value="ATPase_P-typ_TM_dom_sf"/>
</dbReference>
<evidence type="ECO:0000256" key="7">
    <source>
        <dbReference type="SAM" id="Phobius"/>
    </source>
</evidence>
<dbReference type="Pfam" id="PF00122">
    <property type="entry name" value="E1-E2_ATPase"/>
    <property type="match status" value="1"/>
</dbReference>
<evidence type="ECO:0000313" key="9">
    <source>
        <dbReference type="EMBL" id="MBB4662593.1"/>
    </source>
</evidence>
<dbReference type="SUPFAM" id="SSF56784">
    <property type="entry name" value="HAD-like"/>
    <property type="match status" value="1"/>
</dbReference>
<dbReference type="Proteomes" id="UP000585272">
    <property type="component" value="Unassembled WGS sequence"/>
</dbReference>
<evidence type="ECO:0000256" key="2">
    <source>
        <dbReference type="ARBA" id="ARBA00022692"/>
    </source>
</evidence>
<proteinExistence type="predicted"/>
<dbReference type="InterPro" id="IPR059000">
    <property type="entry name" value="ATPase_P-type_domA"/>
</dbReference>
<dbReference type="InterPro" id="IPR036412">
    <property type="entry name" value="HAD-like_sf"/>
</dbReference>
<protein>
    <submittedName>
        <fullName evidence="9">Magnesium-transporting ATPase (P-type)</fullName>
    </submittedName>
</protein>
<keyword evidence="4 7" id="KW-1133">Transmembrane helix</keyword>
<gene>
    <name evidence="9" type="ORF">BDZ31_002179</name>
</gene>
<keyword evidence="2 7" id="KW-0812">Transmembrane</keyword>
<dbReference type="InterPro" id="IPR018303">
    <property type="entry name" value="ATPase_P-typ_P_site"/>
</dbReference>
<keyword evidence="3" id="KW-1278">Translocase</keyword>
<dbReference type="SUPFAM" id="SSF81665">
    <property type="entry name" value="Calcium ATPase, transmembrane domain M"/>
    <property type="match status" value="1"/>
</dbReference>
<dbReference type="InterPro" id="IPR044492">
    <property type="entry name" value="P_typ_ATPase_HD_dom"/>
</dbReference>
<feature type="domain" description="P-type ATPase A" evidence="8">
    <location>
        <begin position="101"/>
        <end position="200"/>
    </location>
</feature>
<dbReference type="GO" id="GO:0016887">
    <property type="term" value="F:ATP hydrolysis activity"/>
    <property type="evidence" value="ECO:0007669"/>
    <property type="project" value="InterPro"/>
</dbReference>
<evidence type="ECO:0000313" key="10">
    <source>
        <dbReference type="Proteomes" id="UP000585272"/>
    </source>
</evidence>
<comment type="subcellular location">
    <subcellularLocation>
        <location evidence="1">Cell membrane</location>
        <topology evidence="1">Multi-pass membrane protein</topology>
    </subcellularLocation>
</comment>
<reference evidence="9 10" key="1">
    <citation type="submission" date="2020-08" db="EMBL/GenBank/DDBJ databases">
        <title>Genomic Encyclopedia of Archaeal and Bacterial Type Strains, Phase II (KMG-II): from individual species to whole genera.</title>
        <authorList>
            <person name="Goeker M."/>
        </authorList>
    </citation>
    <scope>NUCLEOTIDE SEQUENCE [LARGE SCALE GENOMIC DNA]</scope>
    <source>
        <strain evidence="9 10">DSM 23288</strain>
    </source>
</reference>
<dbReference type="Gene3D" id="3.40.1110.10">
    <property type="entry name" value="Calcium-transporting ATPase, cytoplasmic domain N"/>
    <property type="match status" value="1"/>
</dbReference>
<dbReference type="Gene3D" id="2.70.150.10">
    <property type="entry name" value="Calcium-transporting ATPase, cytoplasmic transduction domain A"/>
    <property type="match status" value="1"/>
</dbReference>
<dbReference type="SFLD" id="SFLDG00002">
    <property type="entry name" value="C1.7:_P-type_atpase_like"/>
    <property type="match status" value="1"/>
</dbReference>
<evidence type="ECO:0000256" key="5">
    <source>
        <dbReference type="ARBA" id="ARBA00023136"/>
    </source>
</evidence>
<dbReference type="GO" id="GO:0005524">
    <property type="term" value="F:ATP binding"/>
    <property type="evidence" value="ECO:0007669"/>
    <property type="project" value="InterPro"/>
</dbReference>
<accession>A0A840IEF1</accession>
<feature type="region of interest" description="Disordered" evidence="6">
    <location>
        <begin position="395"/>
        <end position="421"/>
    </location>
</feature>
<dbReference type="EMBL" id="JACHNU010000002">
    <property type="protein sequence ID" value="MBB4662593.1"/>
    <property type="molecule type" value="Genomic_DNA"/>
</dbReference>
<dbReference type="InterPro" id="IPR008250">
    <property type="entry name" value="ATPase_P-typ_transduc_dom_A_sf"/>
</dbReference>
<dbReference type="InterPro" id="IPR001757">
    <property type="entry name" value="P_typ_ATPase"/>
</dbReference>
<dbReference type="SFLD" id="SFLDS00003">
    <property type="entry name" value="Haloacid_Dehalogenase"/>
    <property type="match status" value="1"/>
</dbReference>
<dbReference type="InterPro" id="IPR023214">
    <property type="entry name" value="HAD_sf"/>
</dbReference>
<organism evidence="9 10">
    <name type="scientific">Conexibacter arvalis</name>
    <dbReference type="NCBI Taxonomy" id="912552"/>
    <lineage>
        <taxon>Bacteria</taxon>
        <taxon>Bacillati</taxon>
        <taxon>Actinomycetota</taxon>
        <taxon>Thermoleophilia</taxon>
        <taxon>Solirubrobacterales</taxon>
        <taxon>Conexibacteraceae</taxon>
        <taxon>Conexibacter</taxon>
    </lineage>
</organism>
<sequence>MTGTDVERATRPTGLTEAEAQRRLRERGPLPDQASSRSYRSIFVANTFTVFNLILAVFGAATIAFGNPKDALFLGILVANTAIGTFQEIRAKRALDALAALVAPHATVVRDGSARELPIADVVVGDLVQVRTGDQVVADGRLVRADGLALDESNLTGESEPVRGEVDREVFSGSFVVEGDGAFEATAVGPDSRAARLAATARAFRHPRSPLEKAMDRLLIILVGVMAPLGLALGISLAIRDVGQAQAVETLTAAVVNIVPEGLILLVSLTAAVSAAKMARRGVLAQQLNAIESLASVSVMCTDKTGTLTEASLRVVETTPADGVTESQLRAALGRFAASAPSRNSTLEAVHAARLDGDDAAVEPTAQVPFSSRRRWSALELDGQRYVLGAPEALLDGAGPTSAPGRDGAGEERDGASARSAAELRARAAERAAGGRRVLALVGAQGPLPEAAPDAPLPEGTRPLGIVVLAERLRSSADETVAFFGREEVALKVLSGDNPSTVNAIARDAGVPARTDALDGGALPDGDEELLEAVRAAPAIGRISPEDKARVVRVLADAGEYVGMLGDGVNDVPALKQARLAIAQGSGTQMARSVSDLVLVSGEFDEVPRMVHEGRQILRNIQRVARLFVTKALFTAFLLLTIAIPSGVFPLLPRQFTLTSSLTIGIPAFFLALAPSTGPWRPEGFLKAIARFSLPAGLATGAGILSAYLLSRHAFDGSLVEARTVTAATVVTAGLAIVMVLEDEPGKRRFAVGGLCLLMALGFVLVAAVPAGRDFFDLATPTGGMTAAWAIGTAVTLVLLALALRVVRVLERRAAAGSSG</sequence>
<dbReference type="NCBIfam" id="TIGR01494">
    <property type="entry name" value="ATPase_P-type"/>
    <property type="match status" value="2"/>
</dbReference>
<dbReference type="Gene3D" id="1.20.1110.10">
    <property type="entry name" value="Calcium-transporting ATPase, transmembrane domain"/>
    <property type="match status" value="1"/>
</dbReference>
<feature type="transmembrane region" description="Helical" evidence="7">
    <location>
        <begin position="251"/>
        <end position="273"/>
    </location>
</feature>
<dbReference type="SFLD" id="SFLDF00027">
    <property type="entry name" value="p-type_atpase"/>
    <property type="match status" value="1"/>
</dbReference>
<feature type="region of interest" description="Disordered" evidence="6">
    <location>
        <begin position="1"/>
        <end position="34"/>
    </location>
</feature>
<evidence type="ECO:0000256" key="6">
    <source>
        <dbReference type="SAM" id="MobiDB-lite"/>
    </source>
</evidence>
<dbReference type="SUPFAM" id="SSF81653">
    <property type="entry name" value="Calcium ATPase, transduction domain A"/>
    <property type="match status" value="1"/>
</dbReference>
<dbReference type="PRINTS" id="PR00119">
    <property type="entry name" value="CATATPASE"/>
</dbReference>
<evidence type="ECO:0000259" key="8">
    <source>
        <dbReference type="Pfam" id="PF00122"/>
    </source>
</evidence>
<keyword evidence="10" id="KW-1185">Reference proteome</keyword>
<feature type="transmembrane region" description="Helical" evidence="7">
    <location>
        <begin position="722"/>
        <end position="741"/>
    </location>
</feature>
<feature type="transmembrane region" description="Helical" evidence="7">
    <location>
        <begin position="750"/>
        <end position="771"/>
    </location>
</feature>